<evidence type="ECO:0000256" key="1">
    <source>
        <dbReference type="SAM" id="Coils"/>
    </source>
</evidence>
<evidence type="ECO:0000313" key="2">
    <source>
        <dbReference type="EMBL" id="GFA00549.1"/>
    </source>
</evidence>
<feature type="non-terminal residue" evidence="2">
    <location>
        <position position="1"/>
    </location>
</feature>
<name>A0A699J0F6_TANCI</name>
<feature type="coiled-coil region" evidence="1">
    <location>
        <begin position="120"/>
        <end position="147"/>
    </location>
</feature>
<reference evidence="2" key="1">
    <citation type="journal article" date="2019" name="Sci. Rep.">
        <title>Draft genome of Tanacetum cinerariifolium, the natural source of mosquito coil.</title>
        <authorList>
            <person name="Yamashiro T."/>
            <person name="Shiraishi A."/>
            <person name="Satake H."/>
            <person name="Nakayama K."/>
        </authorList>
    </citation>
    <scope>NUCLEOTIDE SEQUENCE</scope>
</reference>
<proteinExistence type="predicted"/>
<comment type="caution">
    <text evidence="2">The sequence shown here is derived from an EMBL/GenBank/DDBJ whole genome shotgun (WGS) entry which is preliminary data.</text>
</comment>
<keyword evidence="1" id="KW-0175">Coiled coil</keyword>
<protein>
    <submittedName>
        <fullName evidence="2">Uncharacterized protein</fullName>
    </submittedName>
</protein>
<gene>
    <name evidence="2" type="ORF">Tci_572521</name>
</gene>
<organism evidence="2">
    <name type="scientific">Tanacetum cinerariifolium</name>
    <name type="common">Dalmatian daisy</name>
    <name type="synonym">Chrysanthemum cinerariifolium</name>
    <dbReference type="NCBI Taxonomy" id="118510"/>
    <lineage>
        <taxon>Eukaryota</taxon>
        <taxon>Viridiplantae</taxon>
        <taxon>Streptophyta</taxon>
        <taxon>Embryophyta</taxon>
        <taxon>Tracheophyta</taxon>
        <taxon>Spermatophyta</taxon>
        <taxon>Magnoliopsida</taxon>
        <taxon>eudicotyledons</taxon>
        <taxon>Gunneridae</taxon>
        <taxon>Pentapetalae</taxon>
        <taxon>asterids</taxon>
        <taxon>campanulids</taxon>
        <taxon>Asterales</taxon>
        <taxon>Asteraceae</taxon>
        <taxon>Asteroideae</taxon>
        <taxon>Anthemideae</taxon>
        <taxon>Anthemidinae</taxon>
        <taxon>Tanacetum</taxon>
    </lineage>
</organism>
<sequence length="177" mass="19521">PVMPPRATVTVLSTYEVGGPSTATSVGHTLTTMASIVATQPQMIDDLCVRMSTLEYRHGELVKKMVKVSDAKVADSSAVGEGLEEIETRVQQVESRVDTYPSNQIAVPRHDVIVGLSQQIQTLQTTLHGAELQNQQLRTRVAEMDSREGILMSYMLWMEERLTVLEKRLLGLPSGTQ</sequence>
<dbReference type="AlphaFoldDB" id="A0A699J0F6"/>
<dbReference type="EMBL" id="BKCJ010354512">
    <property type="protein sequence ID" value="GFA00549.1"/>
    <property type="molecule type" value="Genomic_DNA"/>
</dbReference>
<accession>A0A699J0F6</accession>